<proteinExistence type="predicted"/>
<accession>A0A072P7R3</accession>
<evidence type="ECO:0000313" key="2">
    <source>
        <dbReference type="Proteomes" id="UP000027920"/>
    </source>
</evidence>
<dbReference type="RefSeq" id="XP_013258476.1">
    <property type="nucleotide sequence ID" value="XM_013403022.1"/>
</dbReference>
<dbReference type="AlphaFoldDB" id="A0A072P7R3"/>
<name>A0A072P7R3_9EURO</name>
<evidence type="ECO:0000313" key="1">
    <source>
        <dbReference type="EMBL" id="KEF55886.1"/>
    </source>
</evidence>
<gene>
    <name evidence="1" type="ORF">A1O9_07466</name>
</gene>
<sequence>MAQLFLKTAFHATSPNMVTLMLIQRVSRSKEAAKATGAVMAKKPKTMATPSTINAVAPTVPLKS</sequence>
<dbReference type="GeneID" id="25282380"/>
<comment type="caution">
    <text evidence="1">The sequence shown here is derived from an EMBL/GenBank/DDBJ whole genome shotgun (WGS) entry which is preliminary data.</text>
</comment>
<dbReference type="HOGENOM" id="CLU_2867654_0_0_1"/>
<dbReference type="Proteomes" id="UP000027920">
    <property type="component" value="Unassembled WGS sequence"/>
</dbReference>
<keyword evidence="2" id="KW-1185">Reference proteome</keyword>
<dbReference type="EMBL" id="AMGV01000006">
    <property type="protein sequence ID" value="KEF55886.1"/>
    <property type="molecule type" value="Genomic_DNA"/>
</dbReference>
<organism evidence="1 2">
    <name type="scientific">Exophiala aquamarina CBS 119918</name>
    <dbReference type="NCBI Taxonomy" id="1182545"/>
    <lineage>
        <taxon>Eukaryota</taxon>
        <taxon>Fungi</taxon>
        <taxon>Dikarya</taxon>
        <taxon>Ascomycota</taxon>
        <taxon>Pezizomycotina</taxon>
        <taxon>Eurotiomycetes</taxon>
        <taxon>Chaetothyriomycetidae</taxon>
        <taxon>Chaetothyriales</taxon>
        <taxon>Herpotrichiellaceae</taxon>
        <taxon>Exophiala</taxon>
    </lineage>
</organism>
<protein>
    <submittedName>
        <fullName evidence="1">Uncharacterized protein</fullName>
    </submittedName>
</protein>
<reference evidence="1 2" key="1">
    <citation type="submission" date="2013-03" db="EMBL/GenBank/DDBJ databases">
        <title>The Genome Sequence of Exophiala aquamarina CBS 119918.</title>
        <authorList>
            <consortium name="The Broad Institute Genomics Platform"/>
            <person name="Cuomo C."/>
            <person name="de Hoog S."/>
            <person name="Gorbushina A."/>
            <person name="Walker B."/>
            <person name="Young S.K."/>
            <person name="Zeng Q."/>
            <person name="Gargeya S."/>
            <person name="Fitzgerald M."/>
            <person name="Haas B."/>
            <person name="Abouelleil A."/>
            <person name="Allen A.W."/>
            <person name="Alvarado L."/>
            <person name="Arachchi H.M."/>
            <person name="Berlin A.M."/>
            <person name="Chapman S.B."/>
            <person name="Gainer-Dewar J."/>
            <person name="Goldberg J."/>
            <person name="Griggs A."/>
            <person name="Gujja S."/>
            <person name="Hansen M."/>
            <person name="Howarth C."/>
            <person name="Imamovic A."/>
            <person name="Ireland A."/>
            <person name="Larimer J."/>
            <person name="McCowan C."/>
            <person name="Murphy C."/>
            <person name="Pearson M."/>
            <person name="Poon T.W."/>
            <person name="Priest M."/>
            <person name="Roberts A."/>
            <person name="Saif S."/>
            <person name="Shea T."/>
            <person name="Sisk P."/>
            <person name="Sykes S."/>
            <person name="Wortman J."/>
            <person name="Nusbaum C."/>
            <person name="Birren B."/>
        </authorList>
    </citation>
    <scope>NUCLEOTIDE SEQUENCE [LARGE SCALE GENOMIC DNA]</scope>
    <source>
        <strain evidence="1 2">CBS 119918</strain>
    </source>
</reference>
<dbReference type="VEuPathDB" id="FungiDB:A1O9_07466"/>